<evidence type="ECO:0000256" key="11">
    <source>
        <dbReference type="SAM" id="SignalP"/>
    </source>
</evidence>
<feature type="signal peptide" evidence="11">
    <location>
        <begin position="1"/>
        <end position="21"/>
    </location>
</feature>
<evidence type="ECO:0000256" key="9">
    <source>
        <dbReference type="PROSITE-ProRule" id="PRU10069"/>
    </source>
</evidence>
<dbReference type="Gene3D" id="2.40.40.10">
    <property type="entry name" value="RlpA-like domain"/>
    <property type="match status" value="1"/>
</dbReference>
<dbReference type="InterPro" id="IPR052288">
    <property type="entry name" value="GH45_Enzymes"/>
</dbReference>
<evidence type="ECO:0000313" key="13">
    <source>
        <dbReference type="EMBL" id="KAK8072073.1"/>
    </source>
</evidence>
<proteinExistence type="inferred from homology"/>
<dbReference type="SUPFAM" id="SSF50685">
    <property type="entry name" value="Barwin-like endoglucanases"/>
    <property type="match status" value="1"/>
</dbReference>
<comment type="similarity">
    <text evidence="2">Belongs to the glycosyl hydrolase 45 (cellulase K) family.</text>
</comment>
<dbReference type="Proteomes" id="UP001446871">
    <property type="component" value="Unassembled WGS sequence"/>
</dbReference>
<keyword evidence="7" id="KW-0326">Glycosidase</keyword>
<feature type="active site" description="Nucleophile" evidence="9">
    <location>
        <position position="35"/>
    </location>
</feature>
<keyword evidence="5" id="KW-0136">Cellulose degradation</keyword>
<sequence length="264" mass="27768">MHVHSILATAATASLPLLASAQGASGNGRTTRYWDCCKPSCGWGLKTNSGKFVQTCDKADGPLGGSDTKSGCDNGVSSGAYMCSNQSPWAVNETTAYGWAAVKLAGSNEQTWCCACYELTFTSGPVKGKTMVVQASNTGGDLGQNHFDIAVDARRRRRPLQRLHEPVRRPPNGWGAQYGGVSSRSACDSFPEKLKAGCYWRFDWFAGADNPEVTFRQVACPAALVAKSGCSRNNDAVNETPTGPSSVGTWTPGATSKPTAGAAV</sequence>
<evidence type="ECO:0000313" key="14">
    <source>
        <dbReference type="Proteomes" id="UP001446871"/>
    </source>
</evidence>
<accession>A0ABR1VLE1</accession>
<feature type="domain" description="Glycosyl hydrolases family 45 active site" evidence="12">
    <location>
        <begin position="30"/>
        <end position="41"/>
    </location>
</feature>
<dbReference type="InterPro" id="IPR000334">
    <property type="entry name" value="Glyco_hydro_45"/>
</dbReference>
<evidence type="ECO:0000256" key="6">
    <source>
        <dbReference type="ARBA" id="ARBA00023277"/>
    </source>
</evidence>
<gene>
    <name evidence="13" type="ORF">PG996_005421</name>
</gene>
<feature type="chain" id="PRO_5047010900" description="Cellulase" evidence="11">
    <location>
        <begin position="22"/>
        <end position="264"/>
    </location>
</feature>
<evidence type="ECO:0000256" key="2">
    <source>
        <dbReference type="ARBA" id="ARBA00007793"/>
    </source>
</evidence>
<dbReference type="PANTHER" id="PTHR39730">
    <property type="entry name" value="ENDOGLUCANASE 1"/>
    <property type="match status" value="1"/>
</dbReference>
<comment type="catalytic activity">
    <reaction evidence="1 9">
        <text>Endohydrolysis of (1-&gt;4)-beta-D-glucosidic linkages in cellulose, lichenin and cereal beta-D-glucans.</text>
        <dbReference type="EC" id="3.2.1.4"/>
    </reaction>
</comment>
<evidence type="ECO:0000259" key="12">
    <source>
        <dbReference type="PROSITE" id="PS01140"/>
    </source>
</evidence>
<feature type="compositionally biased region" description="Polar residues" evidence="10">
    <location>
        <begin position="232"/>
        <end position="258"/>
    </location>
</feature>
<dbReference type="InterPro" id="IPR036908">
    <property type="entry name" value="RlpA-like_sf"/>
</dbReference>
<reference evidence="13 14" key="1">
    <citation type="submission" date="2023-01" db="EMBL/GenBank/DDBJ databases">
        <title>Analysis of 21 Apiospora genomes using comparative genomics revels a genus with tremendous synthesis potential of carbohydrate active enzymes and secondary metabolites.</title>
        <authorList>
            <person name="Sorensen T."/>
        </authorList>
    </citation>
    <scope>NUCLEOTIDE SEQUENCE [LARGE SCALE GENOMIC DNA]</scope>
    <source>
        <strain evidence="13 14">CBS 83171</strain>
    </source>
</reference>
<dbReference type="PROSITE" id="PS01140">
    <property type="entry name" value="GLYCOSYL_HYDROL_F45"/>
    <property type="match status" value="1"/>
</dbReference>
<dbReference type="Pfam" id="PF02015">
    <property type="entry name" value="Glyco_hydro_45"/>
    <property type="match status" value="1"/>
</dbReference>
<organism evidence="13 14">
    <name type="scientific">Apiospora saccharicola</name>
    <dbReference type="NCBI Taxonomy" id="335842"/>
    <lineage>
        <taxon>Eukaryota</taxon>
        <taxon>Fungi</taxon>
        <taxon>Dikarya</taxon>
        <taxon>Ascomycota</taxon>
        <taxon>Pezizomycotina</taxon>
        <taxon>Sordariomycetes</taxon>
        <taxon>Xylariomycetidae</taxon>
        <taxon>Amphisphaeriales</taxon>
        <taxon>Apiosporaceae</taxon>
        <taxon>Apiospora</taxon>
    </lineage>
</organism>
<evidence type="ECO:0000256" key="8">
    <source>
        <dbReference type="ARBA" id="ARBA00023326"/>
    </source>
</evidence>
<feature type="region of interest" description="Disordered" evidence="10">
    <location>
        <begin position="232"/>
        <end position="264"/>
    </location>
</feature>
<keyword evidence="6" id="KW-0119">Carbohydrate metabolism</keyword>
<evidence type="ECO:0000256" key="4">
    <source>
        <dbReference type="ARBA" id="ARBA00022801"/>
    </source>
</evidence>
<evidence type="ECO:0000256" key="7">
    <source>
        <dbReference type="ARBA" id="ARBA00023295"/>
    </source>
</evidence>
<keyword evidence="14" id="KW-1185">Reference proteome</keyword>
<dbReference type="PANTHER" id="PTHR39730:SF1">
    <property type="entry name" value="ENDOGLUCANASE 1"/>
    <property type="match status" value="1"/>
</dbReference>
<name>A0ABR1VLE1_9PEZI</name>
<evidence type="ECO:0000256" key="1">
    <source>
        <dbReference type="ARBA" id="ARBA00000966"/>
    </source>
</evidence>
<protein>
    <recommendedName>
        <fullName evidence="3 9">Cellulase</fullName>
        <ecNumber evidence="3 9">3.2.1.4</ecNumber>
    </recommendedName>
</protein>
<evidence type="ECO:0000256" key="10">
    <source>
        <dbReference type="SAM" id="MobiDB-lite"/>
    </source>
</evidence>
<dbReference type="EC" id="3.2.1.4" evidence="3 9"/>
<keyword evidence="11" id="KW-0732">Signal</keyword>
<keyword evidence="4" id="KW-0378">Hydrolase</keyword>
<evidence type="ECO:0000256" key="3">
    <source>
        <dbReference type="ARBA" id="ARBA00012601"/>
    </source>
</evidence>
<dbReference type="EMBL" id="JAQQWM010000003">
    <property type="protein sequence ID" value="KAK8072073.1"/>
    <property type="molecule type" value="Genomic_DNA"/>
</dbReference>
<comment type="caution">
    <text evidence="13">The sequence shown here is derived from an EMBL/GenBank/DDBJ whole genome shotgun (WGS) entry which is preliminary data.</text>
</comment>
<evidence type="ECO:0000256" key="5">
    <source>
        <dbReference type="ARBA" id="ARBA00023001"/>
    </source>
</evidence>
<keyword evidence="8" id="KW-0624">Polysaccharide degradation</keyword>